<dbReference type="AlphaFoldDB" id="A0A0G0REE0"/>
<dbReference type="Proteomes" id="UP000034531">
    <property type="component" value="Unassembled WGS sequence"/>
</dbReference>
<keyword evidence="2" id="KW-0812">Transmembrane</keyword>
<feature type="transmembrane region" description="Helical" evidence="2">
    <location>
        <begin position="118"/>
        <end position="138"/>
    </location>
</feature>
<evidence type="ECO:0000313" key="4">
    <source>
        <dbReference type="Proteomes" id="UP000034531"/>
    </source>
</evidence>
<comment type="caution">
    <text evidence="3">The sequence shown here is derived from an EMBL/GenBank/DDBJ whole genome shotgun (WGS) entry which is preliminary data.</text>
</comment>
<keyword evidence="2" id="KW-0472">Membrane</keyword>
<evidence type="ECO:0000256" key="1">
    <source>
        <dbReference type="SAM" id="MobiDB-lite"/>
    </source>
</evidence>
<feature type="transmembrane region" description="Helical" evidence="2">
    <location>
        <begin position="90"/>
        <end position="111"/>
    </location>
</feature>
<protein>
    <submittedName>
        <fullName evidence="3">Uncharacterized protein</fullName>
    </submittedName>
</protein>
<dbReference type="EMBL" id="LBYI01000003">
    <property type="protein sequence ID" value="KKR51079.1"/>
    <property type="molecule type" value="Genomic_DNA"/>
</dbReference>
<name>A0A0G0REE0_9BACT</name>
<feature type="transmembrane region" description="Helical" evidence="2">
    <location>
        <begin position="44"/>
        <end position="63"/>
    </location>
</feature>
<proteinExistence type="predicted"/>
<feature type="region of interest" description="Disordered" evidence="1">
    <location>
        <begin position="184"/>
        <end position="205"/>
    </location>
</feature>
<accession>A0A0G0REE0</accession>
<feature type="compositionally biased region" description="Basic and acidic residues" evidence="1">
    <location>
        <begin position="184"/>
        <end position="195"/>
    </location>
</feature>
<feature type="transmembrane region" description="Helical" evidence="2">
    <location>
        <begin position="150"/>
        <end position="171"/>
    </location>
</feature>
<feature type="compositionally biased region" description="Polar residues" evidence="1">
    <location>
        <begin position="196"/>
        <end position="205"/>
    </location>
</feature>
<evidence type="ECO:0000313" key="3">
    <source>
        <dbReference type="EMBL" id="KKR51079.1"/>
    </source>
</evidence>
<gene>
    <name evidence="3" type="ORF">UT84_C0003G0074</name>
</gene>
<evidence type="ECO:0000256" key="2">
    <source>
        <dbReference type="SAM" id="Phobius"/>
    </source>
</evidence>
<reference evidence="3 4" key="1">
    <citation type="journal article" date="2015" name="Nature">
        <title>rRNA introns, odd ribosomes, and small enigmatic genomes across a large radiation of phyla.</title>
        <authorList>
            <person name="Brown C.T."/>
            <person name="Hug L.A."/>
            <person name="Thomas B.C."/>
            <person name="Sharon I."/>
            <person name="Castelle C.J."/>
            <person name="Singh A."/>
            <person name="Wilkins M.J."/>
            <person name="Williams K.H."/>
            <person name="Banfield J.F."/>
        </authorList>
    </citation>
    <scope>NUCLEOTIDE SEQUENCE [LARGE SCALE GENOMIC DNA]</scope>
</reference>
<sequence>MDYLIFGSITTLLWLGFWGLVVYIVWVFVRNSIPALKGIGPDDLSPLSLILTVFLVLAVLFLFEQAWNDLGNLAGGNKYVYDATVELSRLLIRTVFVGPATFIALLLYFSLKGKGTRYGVITLPYFITSLIFLIRLLFDAGRFVLSEYRVIGIYIVLVFIIIVISGLIFFIQKQYEEYKKQESKVQKGLDDDQSKQKINQSLPQV</sequence>
<organism evidence="3 4">
    <name type="scientific">Candidatus Curtissbacteria bacterium GW2011_GWA1_40_16</name>
    <dbReference type="NCBI Taxonomy" id="1618405"/>
    <lineage>
        <taxon>Bacteria</taxon>
        <taxon>Candidatus Curtissiibacteriota</taxon>
    </lineage>
</organism>
<keyword evidence="2" id="KW-1133">Transmembrane helix</keyword>
<feature type="transmembrane region" description="Helical" evidence="2">
    <location>
        <begin position="12"/>
        <end position="32"/>
    </location>
</feature>